<evidence type="ECO:0000313" key="2">
    <source>
        <dbReference type="EMBL" id="KAL0158940.1"/>
    </source>
</evidence>
<sequence length="52" mass="5749">QEGKGSRQFVFSLVPVASPRTGPVLDIAANSQDELKDWVMKIREVTMTSEAK</sequence>
<dbReference type="Proteomes" id="UP001529510">
    <property type="component" value="Unassembled WGS sequence"/>
</dbReference>
<feature type="non-terminal residue" evidence="2">
    <location>
        <position position="1"/>
    </location>
</feature>
<feature type="non-terminal residue" evidence="2">
    <location>
        <position position="52"/>
    </location>
</feature>
<accession>A0ABD0NC78</accession>
<comment type="caution">
    <text evidence="2">The sequence shown here is derived from an EMBL/GenBank/DDBJ whole genome shotgun (WGS) entry which is preliminary data.</text>
</comment>
<dbReference type="AlphaFoldDB" id="A0ABD0NC78"/>
<protein>
    <recommendedName>
        <fullName evidence="1">PH domain-containing protein</fullName>
    </recommendedName>
</protein>
<evidence type="ECO:0000313" key="3">
    <source>
        <dbReference type="Proteomes" id="UP001529510"/>
    </source>
</evidence>
<name>A0ABD0NC78_CIRMR</name>
<reference evidence="2 3" key="1">
    <citation type="submission" date="2024-05" db="EMBL/GenBank/DDBJ databases">
        <title>Genome sequencing and assembly of Indian major carp, Cirrhinus mrigala (Hamilton, 1822).</title>
        <authorList>
            <person name="Mohindra V."/>
            <person name="Chowdhury L.M."/>
            <person name="Lal K."/>
            <person name="Jena J.K."/>
        </authorList>
    </citation>
    <scope>NUCLEOTIDE SEQUENCE [LARGE SCALE GENOMIC DNA]</scope>
    <source>
        <strain evidence="2">CM1030</strain>
        <tissue evidence="2">Blood</tissue>
    </source>
</reference>
<dbReference type="EMBL" id="JAMKFB020000023">
    <property type="protein sequence ID" value="KAL0158940.1"/>
    <property type="molecule type" value="Genomic_DNA"/>
</dbReference>
<dbReference type="InterPro" id="IPR001849">
    <property type="entry name" value="PH_domain"/>
</dbReference>
<feature type="domain" description="PH" evidence="1">
    <location>
        <begin position="1"/>
        <end position="47"/>
    </location>
</feature>
<dbReference type="PROSITE" id="PS50003">
    <property type="entry name" value="PH_DOMAIN"/>
    <property type="match status" value="1"/>
</dbReference>
<organism evidence="2 3">
    <name type="scientific">Cirrhinus mrigala</name>
    <name type="common">Mrigala</name>
    <dbReference type="NCBI Taxonomy" id="683832"/>
    <lineage>
        <taxon>Eukaryota</taxon>
        <taxon>Metazoa</taxon>
        <taxon>Chordata</taxon>
        <taxon>Craniata</taxon>
        <taxon>Vertebrata</taxon>
        <taxon>Euteleostomi</taxon>
        <taxon>Actinopterygii</taxon>
        <taxon>Neopterygii</taxon>
        <taxon>Teleostei</taxon>
        <taxon>Ostariophysi</taxon>
        <taxon>Cypriniformes</taxon>
        <taxon>Cyprinidae</taxon>
        <taxon>Labeoninae</taxon>
        <taxon>Labeonini</taxon>
        <taxon>Cirrhinus</taxon>
    </lineage>
</organism>
<keyword evidence="3" id="KW-1185">Reference proteome</keyword>
<evidence type="ECO:0000259" key="1">
    <source>
        <dbReference type="PROSITE" id="PS50003"/>
    </source>
</evidence>
<gene>
    <name evidence="2" type="ORF">M9458_047016</name>
</gene>
<dbReference type="Gene3D" id="2.30.29.30">
    <property type="entry name" value="Pleckstrin-homology domain (PH domain)/Phosphotyrosine-binding domain (PTB)"/>
    <property type="match status" value="1"/>
</dbReference>
<proteinExistence type="predicted"/>
<dbReference type="InterPro" id="IPR011993">
    <property type="entry name" value="PH-like_dom_sf"/>
</dbReference>